<dbReference type="RefSeq" id="WP_198112961.1">
    <property type="nucleotide sequence ID" value="NZ_JAEDAK010000019.1"/>
</dbReference>
<evidence type="ECO:0000256" key="1">
    <source>
        <dbReference type="SAM" id="SignalP"/>
    </source>
</evidence>
<dbReference type="SUPFAM" id="SSF53474">
    <property type="entry name" value="alpha/beta-Hydrolases"/>
    <property type="match status" value="1"/>
</dbReference>
<evidence type="ECO:0000313" key="3">
    <source>
        <dbReference type="Proteomes" id="UP000613266"/>
    </source>
</evidence>
<dbReference type="Proteomes" id="UP000613266">
    <property type="component" value="Unassembled WGS sequence"/>
</dbReference>
<organism evidence="2 3">
    <name type="scientific">Inhella proteolytica</name>
    <dbReference type="NCBI Taxonomy" id="2795029"/>
    <lineage>
        <taxon>Bacteria</taxon>
        <taxon>Pseudomonadati</taxon>
        <taxon>Pseudomonadota</taxon>
        <taxon>Betaproteobacteria</taxon>
        <taxon>Burkholderiales</taxon>
        <taxon>Sphaerotilaceae</taxon>
        <taxon>Inhella</taxon>
    </lineage>
</organism>
<feature type="chain" id="PRO_5037089191" evidence="1">
    <location>
        <begin position="21"/>
        <end position="355"/>
    </location>
</feature>
<gene>
    <name evidence="2" type="ORF">I7X39_20055</name>
</gene>
<dbReference type="EMBL" id="JAEDAK010000019">
    <property type="protein sequence ID" value="MBH9579194.1"/>
    <property type="molecule type" value="Genomic_DNA"/>
</dbReference>
<feature type="signal peptide" evidence="1">
    <location>
        <begin position="1"/>
        <end position="20"/>
    </location>
</feature>
<reference evidence="2" key="1">
    <citation type="submission" date="2020-12" db="EMBL/GenBank/DDBJ databases">
        <title>The genome sequence of Inhella sp. 1Y17.</title>
        <authorList>
            <person name="Liu Y."/>
        </authorList>
    </citation>
    <scope>NUCLEOTIDE SEQUENCE</scope>
    <source>
        <strain evidence="2">1Y17</strain>
    </source>
</reference>
<keyword evidence="1" id="KW-0732">Signal</keyword>
<evidence type="ECO:0000313" key="2">
    <source>
        <dbReference type="EMBL" id="MBH9579194.1"/>
    </source>
</evidence>
<accession>A0A931J7Y1</accession>
<dbReference type="InterPro" id="IPR029058">
    <property type="entry name" value="AB_hydrolase_fold"/>
</dbReference>
<name>A0A931J7Y1_9BURK</name>
<keyword evidence="3" id="KW-1185">Reference proteome</keyword>
<comment type="caution">
    <text evidence="2">The sequence shown here is derived from an EMBL/GenBank/DDBJ whole genome shotgun (WGS) entry which is preliminary data.</text>
</comment>
<protein>
    <submittedName>
        <fullName evidence="2">Uncharacterized protein</fullName>
    </submittedName>
</protein>
<dbReference type="AlphaFoldDB" id="A0A931J7Y1"/>
<proteinExistence type="predicted"/>
<sequence>MRTLHHLLAAALLLPAAALADSASLQALAQARDPQRYATAVQLGTEIRATSDNKSFTMWWQPSGWSGKAGVIVPLSGHDGWAHEGIVLWQPYAQKYGYAILALQWWFGAGEGIDDYYRPEAMYPLLASQLQAKAVRTGSVFFNGFSRGSANSYAMVALDRQAGSGQRYFGLVLSNAGGVAANYPPNQQIVAGAYGPQPFAGMAWAMYCGRKDPDPSVNGCPGMEAARSWVTGYGAQVQLFIDDPNGDHGGFMLNSANVEAALAAYAGVLARSSSSFGNAETDCLLNWGEEQYPSLLTPRRAASQRAAPYYYRAYSGSGSYVGVSATDQHLYFLDAKGVMSDLGLAAVWSQQAGCR</sequence>